<dbReference type="PANTHER" id="PTHR11496:SF102">
    <property type="entry name" value="ALCOHOL DEHYDROGENASE 4"/>
    <property type="match status" value="1"/>
</dbReference>
<evidence type="ECO:0000313" key="6">
    <source>
        <dbReference type="EMBL" id="RII01116.1"/>
    </source>
</evidence>
<evidence type="ECO:0000313" key="7">
    <source>
        <dbReference type="Proteomes" id="UP000266287"/>
    </source>
</evidence>
<keyword evidence="3" id="KW-0520">NAD</keyword>
<dbReference type="FunFam" id="1.20.1090.10:FF:000001">
    <property type="entry name" value="Aldehyde-alcohol dehydrogenase"/>
    <property type="match status" value="1"/>
</dbReference>
<dbReference type="FunFam" id="3.40.50.1970:FF:000003">
    <property type="entry name" value="Alcohol dehydrogenase, iron-containing"/>
    <property type="match status" value="1"/>
</dbReference>
<dbReference type="GO" id="GO:0004022">
    <property type="term" value="F:alcohol dehydrogenase (NAD+) activity"/>
    <property type="evidence" value="ECO:0007669"/>
    <property type="project" value="TreeGrafter"/>
</dbReference>
<dbReference type="CDD" id="cd08551">
    <property type="entry name" value="Fe-ADH"/>
    <property type="match status" value="1"/>
</dbReference>
<feature type="domain" description="Fe-containing alcohol dehydrogenase-like C-terminal" evidence="5">
    <location>
        <begin position="189"/>
        <end position="375"/>
    </location>
</feature>
<dbReference type="InterPro" id="IPR039697">
    <property type="entry name" value="Alcohol_dehydrogenase_Fe"/>
</dbReference>
<evidence type="ECO:0000256" key="2">
    <source>
        <dbReference type="ARBA" id="ARBA00023002"/>
    </source>
</evidence>
<dbReference type="PANTHER" id="PTHR11496">
    <property type="entry name" value="ALCOHOL DEHYDROGENASE"/>
    <property type="match status" value="1"/>
</dbReference>
<gene>
    <name evidence="6" type="ORF">B9J77_00865</name>
</gene>
<feature type="domain" description="Alcohol dehydrogenase iron-type/glycerol dehydrogenase GldA" evidence="4">
    <location>
        <begin position="9"/>
        <end position="176"/>
    </location>
</feature>
<evidence type="ECO:0000259" key="4">
    <source>
        <dbReference type="Pfam" id="PF00465"/>
    </source>
</evidence>
<dbReference type="Gene3D" id="1.20.1090.10">
    <property type="entry name" value="Dehydroquinate synthase-like - alpha domain"/>
    <property type="match status" value="1"/>
</dbReference>
<comment type="similarity">
    <text evidence="1">Belongs to the iron-containing alcohol dehydrogenase family.</text>
</comment>
<dbReference type="EMBL" id="NDHY01000001">
    <property type="protein sequence ID" value="RII01116.1"/>
    <property type="molecule type" value="Genomic_DNA"/>
</dbReference>
<evidence type="ECO:0000259" key="5">
    <source>
        <dbReference type="Pfam" id="PF25137"/>
    </source>
</evidence>
<dbReference type="Gene3D" id="3.40.50.1970">
    <property type="match status" value="1"/>
</dbReference>
<dbReference type="GO" id="GO:0046872">
    <property type="term" value="F:metal ion binding"/>
    <property type="evidence" value="ECO:0007669"/>
    <property type="project" value="InterPro"/>
</dbReference>
<name>A0A399G083_UNCN2</name>
<proteinExistence type="inferred from homology"/>
<evidence type="ECO:0000256" key="1">
    <source>
        <dbReference type="ARBA" id="ARBA00007358"/>
    </source>
</evidence>
<dbReference type="AlphaFoldDB" id="A0A399G083"/>
<keyword evidence="2" id="KW-0560">Oxidoreductase</keyword>
<dbReference type="Pfam" id="PF00465">
    <property type="entry name" value="Fe-ADH"/>
    <property type="match status" value="1"/>
</dbReference>
<reference evidence="6 7" key="1">
    <citation type="submission" date="2018-08" db="EMBL/GenBank/DDBJ databases">
        <title>Draft genome of candidate division NPL-UPA2 bacterium Unc8 that adapted to ultra-basic serpentinizing groundwater.</title>
        <authorList>
            <person name="Ishii S."/>
            <person name="Suzuki S."/>
            <person name="Nealson K.H."/>
        </authorList>
    </citation>
    <scope>NUCLEOTIDE SEQUENCE [LARGE SCALE GENOMIC DNA]</scope>
    <source>
        <strain evidence="6">Unc8</strain>
    </source>
</reference>
<dbReference type="InterPro" id="IPR001670">
    <property type="entry name" value="ADH_Fe/GldA"/>
</dbReference>
<dbReference type="InterPro" id="IPR056798">
    <property type="entry name" value="ADH_Fe_C"/>
</dbReference>
<dbReference type="Proteomes" id="UP000266287">
    <property type="component" value="Unassembled WGS sequence"/>
</dbReference>
<organism evidence="6 7">
    <name type="scientific">candidate division NPL-UPA2 bacterium Unc8</name>
    <dbReference type="NCBI Taxonomy" id="1980939"/>
    <lineage>
        <taxon>Bacteria</taxon>
    </lineage>
</organism>
<dbReference type="Pfam" id="PF25137">
    <property type="entry name" value="ADH_Fe_C"/>
    <property type="match status" value="1"/>
</dbReference>
<dbReference type="SUPFAM" id="SSF56796">
    <property type="entry name" value="Dehydroquinate synthase-like"/>
    <property type="match status" value="1"/>
</dbReference>
<sequence length="375" mass="40437">MRFEFCLSHKIVFGKGAIGELGVRVRELGKRALLVSGRSAMRKTGTLEKVIALLRNCQIETELYDKVEPDPSLETVEKGIRLAKERKCDMVIGLGGGSALDCAKIIAGIVWQEGSIWEYYEGREIEREGIPFIALPTTSGTGTEVTSNSVLRNLQDKAKKSLRSRYLTPYLALVDPELTLSLPPEVTGYSGIDALTHAIESYVSNAANPITETLAIYSIELVAGNIMKAFCNGEDIDARENMSLASIVAGMSFANSGLGAAHALAHPLGAKFGVSHGVACGILLPYVMEFNIGTQEEKYAQVAFALGKEKKGAMAVEAVRNLLQKMKMPEHLSDVGVERGCIPGMAEDAKDAASLRGNPRPATEEELIDILTSAY</sequence>
<comment type="caution">
    <text evidence="6">The sequence shown here is derived from an EMBL/GenBank/DDBJ whole genome shotgun (WGS) entry which is preliminary data.</text>
</comment>
<accession>A0A399G083</accession>
<protein>
    <submittedName>
        <fullName evidence="6">Iron-containing alcohol dehydrogenase</fullName>
    </submittedName>
</protein>
<dbReference type="PROSITE" id="PS00060">
    <property type="entry name" value="ADH_IRON_2"/>
    <property type="match status" value="1"/>
</dbReference>
<evidence type="ECO:0000256" key="3">
    <source>
        <dbReference type="ARBA" id="ARBA00023027"/>
    </source>
</evidence>
<dbReference type="InterPro" id="IPR018211">
    <property type="entry name" value="ADH_Fe_CS"/>
</dbReference>